<keyword evidence="3" id="KW-1185">Reference proteome</keyword>
<sequence length="251" mass="24490">MAVPNLPRHTRIAASAVAALAALQAGVVGTPGDALPVTLLTIALGLVAVSHRTGSRIAFTAATGFGGLGGLVFLTVASPESLTDPAAASASLVVLVAGALLAVAAVAFPLTARALGLLTADNTAVATITAGVVAGYGVTATVVTAGVAAFGPGTGFVAGHTVATLVWMVLATATLRWGLAHPEQARLALVAGLTLTGAALVKLFLFDLATLDGGYRVLAFLGVGLLLLAVGTRYARAFAAGGTSGTTAARA</sequence>
<feature type="transmembrane region" description="Helical" evidence="1">
    <location>
        <begin position="124"/>
        <end position="150"/>
    </location>
</feature>
<accession>A0ABW4P7G7</accession>
<feature type="transmembrane region" description="Helical" evidence="1">
    <location>
        <begin position="89"/>
        <end position="112"/>
    </location>
</feature>
<reference evidence="3" key="1">
    <citation type="journal article" date="2019" name="Int. J. Syst. Evol. Microbiol.">
        <title>The Global Catalogue of Microorganisms (GCM) 10K type strain sequencing project: providing services to taxonomists for standard genome sequencing and annotation.</title>
        <authorList>
            <consortium name="The Broad Institute Genomics Platform"/>
            <consortium name="The Broad Institute Genome Sequencing Center for Infectious Disease"/>
            <person name="Wu L."/>
            <person name="Ma J."/>
        </authorList>
    </citation>
    <scope>NUCLEOTIDE SEQUENCE [LARGE SCALE GENOMIC DNA]</scope>
    <source>
        <strain evidence="3">DT72</strain>
    </source>
</reference>
<dbReference type="Pfam" id="PF10101">
    <property type="entry name" value="DUF2339"/>
    <property type="match status" value="1"/>
</dbReference>
<keyword evidence="1" id="KW-0472">Membrane</keyword>
<keyword evidence="1" id="KW-0812">Transmembrane</keyword>
<comment type="caution">
    <text evidence="2">The sequence shown here is derived from an EMBL/GenBank/DDBJ whole genome shotgun (WGS) entry which is preliminary data.</text>
</comment>
<dbReference type="Proteomes" id="UP001597286">
    <property type="component" value="Unassembled WGS sequence"/>
</dbReference>
<organism evidence="2 3">
    <name type="scientific">Rhodococcus gannanensis</name>
    <dbReference type="NCBI Taxonomy" id="1960308"/>
    <lineage>
        <taxon>Bacteria</taxon>
        <taxon>Bacillati</taxon>
        <taxon>Actinomycetota</taxon>
        <taxon>Actinomycetes</taxon>
        <taxon>Mycobacteriales</taxon>
        <taxon>Nocardiaceae</taxon>
        <taxon>Rhodococcus</taxon>
    </lineage>
</organism>
<protein>
    <submittedName>
        <fullName evidence="2">DUF2339 domain-containing protein</fullName>
    </submittedName>
</protein>
<evidence type="ECO:0000256" key="1">
    <source>
        <dbReference type="SAM" id="Phobius"/>
    </source>
</evidence>
<feature type="transmembrane region" description="Helical" evidence="1">
    <location>
        <begin position="57"/>
        <end position="77"/>
    </location>
</feature>
<feature type="transmembrane region" description="Helical" evidence="1">
    <location>
        <begin position="187"/>
        <end position="205"/>
    </location>
</feature>
<gene>
    <name evidence="2" type="ORF">ACFSJG_19685</name>
</gene>
<dbReference type="EMBL" id="JBHUFB010000019">
    <property type="protein sequence ID" value="MFD1814442.1"/>
    <property type="molecule type" value="Genomic_DNA"/>
</dbReference>
<name>A0ABW4P7G7_9NOCA</name>
<dbReference type="InterPro" id="IPR019286">
    <property type="entry name" value="DUF2339_TM"/>
</dbReference>
<feature type="transmembrane region" description="Helical" evidence="1">
    <location>
        <begin position="217"/>
        <end position="235"/>
    </location>
</feature>
<evidence type="ECO:0000313" key="2">
    <source>
        <dbReference type="EMBL" id="MFD1814442.1"/>
    </source>
</evidence>
<keyword evidence="1" id="KW-1133">Transmembrane helix</keyword>
<feature type="transmembrane region" description="Helical" evidence="1">
    <location>
        <begin position="34"/>
        <end position="50"/>
    </location>
</feature>
<proteinExistence type="predicted"/>
<dbReference type="RefSeq" id="WP_378486931.1">
    <property type="nucleotide sequence ID" value="NZ_JBHUFB010000019.1"/>
</dbReference>
<evidence type="ECO:0000313" key="3">
    <source>
        <dbReference type="Proteomes" id="UP001597286"/>
    </source>
</evidence>
<feature type="transmembrane region" description="Helical" evidence="1">
    <location>
        <begin position="156"/>
        <end position="175"/>
    </location>
</feature>